<feature type="compositionally biased region" description="Basic and acidic residues" evidence="1">
    <location>
        <begin position="31"/>
        <end position="44"/>
    </location>
</feature>
<proteinExistence type="predicted"/>
<protein>
    <submittedName>
        <fullName evidence="2">Uncharacterized protein</fullName>
    </submittedName>
</protein>
<dbReference type="AlphaFoldDB" id="A0A7T8K1P3"/>
<feature type="non-terminal residue" evidence="2">
    <location>
        <position position="1"/>
    </location>
</feature>
<dbReference type="EMBL" id="CP045900">
    <property type="protein sequence ID" value="QQP42251.1"/>
    <property type="molecule type" value="Genomic_DNA"/>
</dbReference>
<evidence type="ECO:0000313" key="2">
    <source>
        <dbReference type="EMBL" id="QQP42251.1"/>
    </source>
</evidence>
<sequence>LLPDSSPDYSIACPRNTSARSTTPSMTAKKRGGDHQDKIQEKMKLQSSTKK</sequence>
<evidence type="ECO:0000256" key="1">
    <source>
        <dbReference type="SAM" id="MobiDB-lite"/>
    </source>
</evidence>
<keyword evidence="3" id="KW-1185">Reference proteome</keyword>
<name>A0A7T8K1P3_CALRO</name>
<evidence type="ECO:0000313" key="3">
    <source>
        <dbReference type="Proteomes" id="UP000595437"/>
    </source>
</evidence>
<gene>
    <name evidence="2" type="ORF">FKW44_016859</name>
</gene>
<feature type="region of interest" description="Disordered" evidence="1">
    <location>
        <begin position="1"/>
        <end position="51"/>
    </location>
</feature>
<accession>A0A7T8K1P3</accession>
<reference evidence="3" key="1">
    <citation type="submission" date="2021-01" db="EMBL/GenBank/DDBJ databases">
        <title>Caligus Genome Assembly.</title>
        <authorList>
            <person name="Gallardo-Escarate C."/>
        </authorList>
    </citation>
    <scope>NUCLEOTIDE SEQUENCE [LARGE SCALE GENOMIC DNA]</scope>
</reference>
<feature type="compositionally biased region" description="Polar residues" evidence="1">
    <location>
        <begin position="15"/>
        <end position="26"/>
    </location>
</feature>
<organism evidence="2 3">
    <name type="scientific">Caligus rogercresseyi</name>
    <name type="common">Sea louse</name>
    <dbReference type="NCBI Taxonomy" id="217165"/>
    <lineage>
        <taxon>Eukaryota</taxon>
        <taxon>Metazoa</taxon>
        <taxon>Ecdysozoa</taxon>
        <taxon>Arthropoda</taxon>
        <taxon>Crustacea</taxon>
        <taxon>Multicrustacea</taxon>
        <taxon>Hexanauplia</taxon>
        <taxon>Copepoda</taxon>
        <taxon>Siphonostomatoida</taxon>
        <taxon>Caligidae</taxon>
        <taxon>Caligus</taxon>
    </lineage>
</organism>
<dbReference type="Proteomes" id="UP000595437">
    <property type="component" value="Chromosome 11"/>
</dbReference>